<dbReference type="AlphaFoldDB" id="A0A4U1B9S7"/>
<accession>A0A4U1B9S7</accession>
<dbReference type="EMBL" id="SWCI01000018">
    <property type="protein sequence ID" value="TKB46774.1"/>
    <property type="molecule type" value="Genomic_DNA"/>
</dbReference>
<gene>
    <name evidence="1" type="ORF">FCL40_17105</name>
</gene>
<dbReference type="OrthoDB" id="6372241at2"/>
<organism evidence="1 2">
    <name type="scientific">Ferrimonas sediminicola</name>
    <dbReference type="NCBI Taxonomy" id="2569538"/>
    <lineage>
        <taxon>Bacteria</taxon>
        <taxon>Pseudomonadati</taxon>
        <taxon>Pseudomonadota</taxon>
        <taxon>Gammaproteobacteria</taxon>
        <taxon>Alteromonadales</taxon>
        <taxon>Ferrimonadaceae</taxon>
        <taxon>Ferrimonas</taxon>
    </lineage>
</organism>
<dbReference type="RefSeq" id="WP_136854507.1">
    <property type="nucleotide sequence ID" value="NZ_SWCI01000018.1"/>
</dbReference>
<reference evidence="1 2" key="1">
    <citation type="submission" date="2019-04" db="EMBL/GenBank/DDBJ databases">
        <authorList>
            <person name="Hwang J.C."/>
        </authorList>
    </citation>
    <scope>NUCLEOTIDE SEQUENCE [LARGE SCALE GENOMIC DNA]</scope>
    <source>
        <strain evidence="1 2">IMCC35001</strain>
    </source>
</reference>
<keyword evidence="2" id="KW-1185">Reference proteome</keyword>
<evidence type="ECO:0000313" key="2">
    <source>
        <dbReference type="Proteomes" id="UP000305674"/>
    </source>
</evidence>
<dbReference type="Proteomes" id="UP000305674">
    <property type="component" value="Unassembled WGS sequence"/>
</dbReference>
<evidence type="ECO:0000313" key="1">
    <source>
        <dbReference type="EMBL" id="TKB46774.1"/>
    </source>
</evidence>
<evidence type="ECO:0008006" key="3">
    <source>
        <dbReference type="Google" id="ProtNLM"/>
    </source>
</evidence>
<comment type="caution">
    <text evidence="1">The sequence shown here is derived from an EMBL/GenBank/DDBJ whole genome shotgun (WGS) entry which is preliminary data.</text>
</comment>
<dbReference type="PROSITE" id="PS51257">
    <property type="entry name" value="PROKAR_LIPOPROTEIN"/>
    <property type="match status" value="1"/>
</dbReference>
<protein>
    <recommendedName>
        <fullName evidence="3">Lipoprotein</fullName>
    </recommendedName>
</protein>
<name>A0A4U1B9S7_9GAMM</name>
<sequence>MKSHIFALITVLSLTACGGGGGDDNNKIGPGDPMEQAFGAYDIETTMAGNSILSFGILTPERMAVFSQYGEVAIYNYSLGGPIGTDISGTGKHYYQGSIYNGKIDSGTITSETIDATFSVTGIGEGTLHAEYVPLPDKDLADLAGTWVDAADGISSYVIDEDGEISGSDIYGCQVQGSVKQQVRYSIFYEGEITVFNCDEYSGERDVIMAWLDDIQAVAVFSFNDRVGMFHLLK</sequence>
<proteinExistence type="predicted"/>